<reference evidence="3" key="1">
    <citation type="submission" date="2017-04" db="EMBL/GenBank/DDBJ databases">
        <title>Function of individual gut microbiota members based on whole genome sequencing of pure cultures obtained from chicken caecum.</title>
        <authorList>
            <person name="Medvecky M."/>
            <person name="Cejkova D."/>
            <person name="Polansky O."/>
            <person name="Karasova D."/>
            <person name="Kubasova T."/>
            <person name="Cizek A."/>
            <person name="Rychlik I."/>
        </authorList>
    </citation>
    <scope>NUCLEOTIDE SEQUENCE [LARGE SCALE GENOMIC DNA]</scope>
    <source>
        <strain evidence="3">An70</strain>
    </source>
</reference>
<comment type="caution">
    <text evidence="2">The sequence shown here is derived from an EMBL/GenBank/DDBJ whole genome shotgun (WGS) entry which is preliminary data.</text>
</comment>
<dbReference type="Pfam" id="PF00359">
    <property type="entry name" value="PTS_EIIA_2"/>
    <property type="match status" value="1"/>
</dbReference>
<name>A0A1Y3U0P5_9ACTN</name>
<dbReference type="Gene3D" id="3.40.930.10">
    <property type="entry name" value="Mannitol-specific EII, Chain A"/>
    <property type="match status" value="1"/>
</dbReference>
<evidence type="ECO:0000313" key="3">
    <source>
        <dbReference type="Proteomes" id="UP000196560"/>
    </source>
</evidence>
<sequence>MSALHFDESLVRIFNENALDTYSVEEELAGALCAGGWVKETYANALHEREEAFPTALDAQGINVAIPHCETEHVNQGAVAVGVLKHPVSWRRMDDSSQTCDVSLVVMLALVEAHAHLEMLQKVIAIVQDQEFVGTVIAQDEPQEVYRLLSDRLL</sequence>
<feature type="domain" description="PTS EIIA type-2" evidence="1">
    <location>
        <begin position="4"/>
        <end position="152"/>
    </location>
</feature>
<dbReference type="RefSeq" id="WP_087186701.1">
    <property type="nucleotide sequence ID" value="NZ_NFHO01000008.1"/>
</dbReference>
<dbReference type="InterPro" id="IPR016152">
    <property type="entry name" value="PTrfase/Anion_transptr"/>
</dbReference>
<organism evidence="2 3">
    <name type="scientific">Enorma massiliensis</name>
    <dbReference type="NCBI Taxonomy" id="1472761"/>
    <lineage>
        <taxon>Bacteria</taxon>
        <taxon>Bacillati</taxon>
        <taxon>Actinomycetota</taxon>
        <taxon>Coriobacteriia</taxon>
        <taxon>Coriobacteriales</taxon>
        <taxon>Coriobacteriaceae</taxon>
        <taxon>Enorma</taxon>
    </lineage>
</organism>
<dbReference type="Proteomes" id="UP000196560">
    <property type="component" value="Unassembled WGS sequence"/>
</dbReference>
<dbReference type="PANTHER" id="PTHR47738:SF3">
    <property type="entry name" value="PHOSPHOTRANSFERASE SYSTEM MANNITOL_FRUCTOSE-SPECIFIC IIA DOMAIN CONTAINING PROTEIN"/>
    <property type="match status" value="1"/>
</dbReference>
<dbReference type="InterPro" id="IPR051541">
    <property type="entry name" value="PTS_SugarTrans_NitroReg"/>
</dbReference>
<dbReference type="SUPFAM" id="SSF55804">
    <property type="entry name" value="Phoshotransferase/anion transport protein"/>
    <property type="match status" value="1"/>
</dbReference>
<dbReference type="AlphaFoldDB" id="A0A1Y3U0P5"/>
<gene>
    <name evidence="2" type="ORF">B5G21_07690</name>
</gene>
<evidence type="ECO:0000313" key="2">
    <source>
        <dbReference type="EMBL" id="OUN42336.1"/>
    </source>
</evidence>
<dbReference type="InterPro" id="IPR002178">
    <property type="entry name" value="PTS_EIIA_type-2_dom"/>
</dbReference>
<dbReference type="EMBL" id="NFHO01000008">
    <property type="protein sequence ID" value="OUN42336.1"/>
    <property type="molecule type" value="Genomic_DNA"/>
</dbReference>
<dbReference type="CDD" id="cd00211">
    <property type="entry name" value="PTS_IIA_fru"/>
    <property type="match status" value="1"/>
</dbReference>
<protein>
    <submittedName>
        <fullName evidence="2">PTS galactitol transporter subunit IIA</fullName>
    </submittedName>
</protein>
<proteinExistence type="predicted"/>
<keyword evidence="3" id="KW-1185">Reference proteome</keyword>
<dbReference type="PANTHER" id="PTHR47738">
    <property type="entry name" value="PTS SYSTEM FRUCTOSE-LIKE EIIA COMPONENT-RELATED"/>
    <property type="match status" value="1"/>
</dbReference>
<accession>A0A1Y3U0P5</accession>
<dbReference type="PROSITE" id="PS51094">
    <property type="entry name" value="PTS_EIIA_TYPE_2"/>
    <property type="match status" value="1"/>
</dbReference>
<evidence type="ECO:0000259" key="1">
    <source>
        <dbReference type="PROSITE" id="PS51094"/>
    </source>
</evidence>